<feature type="domain" description="UspA" evidence="2">
    <location>
        <begin position="3"/>
        <end position="144"/>
    </location>
</feature>
<accession>A0AAE3FUI5</accession>
<dbReference type="InterPro" id="IPR014729">
    <property type="entry name" value="Rossmann-like_a/b/a_fold"/>
</dbReference>
<organism evidence="3 4">
    <name type="scientific">Natronocalculus amylovorans</name>
    <dbReference type="NCBI Taxonomy" id="2917812"/>
    <lineage>
        <taxon>Archaea</taxon>
        <taxon>Methanobacteriati</taxon>
        <taxon>Methanobacteriota</taxon>
        <taxon>Stenosarchaea group</taxon>
        <taxon>Halobacteria</taxon>
        <taxon>Halobacteriales</taxon>
        <taxon>Haloferacaceae</taxon>
        <taxon>Natronocalculus</taxon>
    </lineage>
</organism>
<dbReference type="SUPFAM" id="SSF52402">
    <property type="entry name" value="Adenine nucleotide alpha hydrolases-like"/>
    <property type="match status" value="1"/>
</dbReference>
<evidence type="ECO:0000313" key="3">
    <source>
        <dbReference type="EMBL" id="MCL9815872.1"/>
    </source>
</evidence>
<proteinExistence type="inferred from homology"/>
<reference evidence="3" key="2">
    <citation type="submission" date="2022-02" db="EMBL/GenBank/DDBJ databases">
        <authorList>
            <person name="Elcheninov A.G."/>
            <person name="Sorokin D.Y."/>
            <person name="Kublanov I.V."/>
        </authorList>
    </citation>
    <scope>NUCLEOTIDE SEQUENCE</scope>
    <source>
        <strain evidence="3">AArc-St2</strain>
    </source>
</reference>
<protein>
    <submittedName>
        <fullName evidence="3">Universal stress protein</fullName>
    </submittedName>
</protein>
<evidence type="ECO:0000256" key="1">
    <source>
        <dbReference type="ARBA" id="ARBA00008791"/>
    </source>
</evidence>
<dbReference type="InterPro" id="IPR006015">
    <property type="entry name" value="Universal_stress_UspA"/>
</dbReference>
<gene>
    <name evidence="3" type="ORF">AArcSt2_02845</name>
</gene>
<dbReference type="PANTHER" id="PTHR46268">
    <property type="entry name" value="STRESS RESPONSE PROTEIN NHAX"/>
    <property type="match status" value="1"/>
</dbReference>
<dbReference type="Proteomes" id="UP001203207">
    <property type="component" value="Unassembled WGS sequence"/>
</dbReference>
<name>A0AAE3FUI5_9EURY</name>
<dbReference type="PRINTS" id="PR01438">
    <property type="entry name" value="UNVRSLSTRESS"/>
</dbReference>
<dbReference type="PANTHER" id="PTHR46268:SF6">
    <property type="entry name" value="UNIVERSAL STRESS PROTEIN UP12"/>
    <property type="match status" value="1"/>
</dbReference>
<keyword evidence="4" id="KW-1185">Reference proteome</keyword>
<evidence type="ECO:0000259" key="2">
    <source>
        <dbReference type="Pfam" id="PF00582"/>
    </source>
</evidence>
<dbReference type="CDD" id="cd00293">
    <property type="entry name" value="USP-like"/>
    <property type="match status" value="1"/>
</dbReference>
<evidence type="ECO:0000313" key="4">
    <source>
        <dbReference type="Proteomes" id="UP001203207"/>
    </source>
</evidence>
<comment type="caution">
    <text evidence="3">The sequence shown here is derived from an EMBL/GenBank/DDBJ whole genome shotgun (WGS) entry which is preliminary data.</text>
</comment>
<dbReference type="InterPro" id="IPR006016">
    <property type="entry name" value="UspA"/>
</dbReference>
<sequence length="144" mass="15376">MYRILLPVDSDKERAKRQINTVQSLPRGHDVEVILLHVHEPIDSPGDEAGGSVIDEINQSLAEIQGTPASVEEAYESLTEAGFSTRVGTATGEPVDCILEVAADEDVDMIVIAGRERSPVGKALFGSVTQGVILRSDLPVTVAK</sequence>
<dbReference type="EMBL" id="JAKRVX010000001">
    <property type="protein sequence ID" value="MCL9815872.1"/>
    <property type="molecule type" value="Genomic_DNA"/>
</dbReference>
<dbReference type="Pfam" id="PF00582">
    <property type="entry name" value="Usp"/>
    <property type="match status" value="1"/>
</dbReference>
<comment type="similarity">
    <text evidence="1">Belongs to the universal stress protein A family.</text>
</comment>
<dbReference type="AlphaFoldDB" id="A0AAE3FUI5"/>
<dbReference type="Gene3D" id="3.40.50.620">
    <property type="entry name" value="HUPs"/>
    <property type="match status" value="1"/>
</dbReference>
<dbReference type="RefSeq" id="WP_174652606.1">
    <property type="nucleotide sequence ID" value="NZ_JAKRVX010000001.1"/>
</dbReference>
<reference evidence="3" key="1">
    <citation type="journal article" date="2022" name="Syst. Appl. Microbiol.">
        <title>Natronocalculus amylovorans gen. nov., sp. nov., and Natranaeroarchaeum aerophilus sp. nov., dominant culturable amylolytic natronoarchaea from hypersaline soda lakes in southwestern Siberia.</title>
        <authorList>
            <person name="Sorokin D.Y."/>
            <person name="Elcheninov A.G."/>
            <person name="Khizhniak T.V."/>
            <person name="Koenen M."/>
            <person name="Bale N.J."/>
            <person name="Damste J.S.S."/>
            <person name="Kublanov I.V."/>
        </authorList>
    </citation>
    <scope>NUCLEOTIDE SEQUENCE</scope>
    <source>
        <strain evidence="3">AArc-St2</strain>
    </source>
</reference>